<accession>A0A934U4B0</accession>
<dbReference type="Proteomes" id="UP000633365">
    <property type="component" value="Unassembled WGS sequence"/>
</dbReference>
<dbReference type="AlphaFoldDB" id="A0A934U4B0"/>
<evidence type="ECO:0000256" key="2">
    <source>
        <dbReference type="ARBA" id="ARBA00023004"/>
    </source>
</evidence>
<dbReference type="InterPro" id="IPR008331">
    <property type="entry name" value="Ferritin_DPS_dom"/>
</dbReference>
<evidence type="ECO:0000313" key="7">
    <source>
        <dbReference type="Proteomes" id="UP000633365"/>
    </source>
</evidence>
<dbReference type="GO" id="GO:0008199">
    <property type="term" value="F:ferric iron binding"/>
    <property type="evidence" value="ECO:0007669"/>
    <property type="project" value="InterPro"/>
</dbReference>
<dbReference type="InterPro" id="IPR012347">
    <property type="entry name" value="Ferritin-like"/>
</dbReference>
<reference evidence="6" key="1">
    <citation type="submission" date="2021-01" db="EMBL/GenBank/DDBJ databases">
        <title>Genome public.</title>
        <authorList>
            <person name="Liu C."/>
            <person name="Sun Q."/>
        </authorList>
    </citation>
    <scope>NUCLEOTIDE SEQUENCE</scope>
    <source>
        <strain evidence="6">M6</strain>
    </source>
</reference>
<keyword evidence="2 3" id="KW-0408">Iron</keyword>
<dbReference type="GO" id="GO:0006879">
    <property type="term" value="P:intracellular iron ion homeostasis"/>
    <property type="evidence" value="ECO:0007669"/>
    <property type="project" value="UniProtKB-KW"/>
</dbReference>
<dbReference type="GO" id="GO:0006826">
    <property type="term" value="P:iron ion transport"/>
    <property type="evidence" value="ECO:0007669"/>
    <property type="project" value="InterPro"/>
</dbReference>
<evidence type="ECO:0000256" key="4">
    <source>
        <dbReference type="PIRSR" id="PIRSR002560-1"/>
    </source>
</evidence>
<keyword evidence="7" id="KW-1185">Reference proteome</keyword>
<organism evidence="6 7">
    <name type="scientific">Ruminococcus difficilis</name>
    <dbReference type="NCBI Taxonomy" id="2763069"/>
    <lineage>
        <taxon>Bacteria</taxon>
        <taxon>Bacillati</taxon>
        <taxon>Bacillota</taxon>
        <taxon>Clostridia</taxon>
        <taxon>Eubacteriales</taxon>
        <taxon>Oscillospiraceae</taxon>
        <taxon>Ruminococcus</taxon>
    </lineage>
</organism>
<dbReference type="PRINTS" id="PR00601">
    <property type="entry name" value="BACFERRITIN"/>
</dbReference>
<comment type="function">
    <text evidence="3">Iron-storage protein, whose ferroxidase center binds Fe(2+), oxidizes it using dioxygen to Fe(3+), and participates in the subsequent Fe(3+) oxide mineral core formation within the central cavity of the BFR protein shell.</text>
</comment>
<dbReference type="GO" id="GO:0004322">
    <property type="term" value="F:ferroxidase activity"/>
    <property type="evidence" value="ECO:0007669"/>
    <property type="project" value="UniProtKB-EC"/>
</dbReference>
<dbReference type="Gene3D" id="1.20.1260.10">
    <property type="match status" value="1"/>
</dbReference>
<dbReference type="Pfam" id="PF00210">
    <property type="entry name" value="Ferritin"/>
    <property type="match status" value="1"/>
</dbReference>
<proteinExistence type="inferred from homology"/>
<dbReference type="EC" id="1.16.3.1" evidence="3"/>
<dbReference type="InterPro" id="IPR009078">
    <property type="entry name" value="Ferritin-like_SF"/>
</dbReference>
<gene>
    <name evidence="6" type="ORF">JKK62_06755</name>
</gene>
<name>A0A934U4B0_9FIRM</name>
<dbReference type="InterPro" id="IPR009040">
    <property type="entry name" value="Ferritin-like_diiron"/>
</dbReference>
<comment type="catalytic activity">
    <reaction evidence="3">
        <text>4 Fe(2+) + O2 + 4 H(+) = 4 Fe(3+) + 2 H2O</text>
        <dbReference type="Rhea" id="RHEA:11148"/>
        <dbReference type="ChEBI" id="CHEBI:15377"/>
        <dbReference type="ChEBI" id="CHEBI:15378"/>
        <dbReference type="ChEBI" id="CHEBI:15379"/>
        <dbReference type="ChEBI" id="CHEBI:29033"/>
        <dbReference type="ChEBI" id="CHEBI:29034"/>
        <dbReference type="EC" id="1.16.3.1"/>
    </reaction>
</comment>
<comment type="similarity">
    <text evidence="3">Belongs to the bacterioferritin family.</text>
</comment>
<feature type="binding site" evidence="4">
    <location>
        <position position="120"/>
    </location>
    <ligand>
        <name>Fe cation</name>
        <dbReference type="ChEBI" id="CHEBI:24875"/>
        <label>2</label>
    </ligand>
</feature>
<feature type="binding site" evidence="4">
    <location>
        <position position="120"/>
    </location>
    <ligand>
        <name>Fe cation</name>
        <dbReference type="ChEBI" id="CHEBI:24875"/>
        <label>1</label>
    </ligand>
</feature>
<feature type="binding site" evidence="4">
    <location>
        <position position="123"/>
    </location>
    <ligand>
        <name>Fe cation</name>
        <dbReference type="ChEBI" id="CHEBI:24875"/>
        <label>2</label>
    </ligand>
</feature>
<feature type="binding site" evidence="4">
    <location>
        <position position="47"/>
    </location>
    <ligand>
        <name>Fe cation</name>
        <dbReference type="ChEBI" id="CHEBI:24875"/>
        <label>1</label>
    </ligand>
</feature>
<dbReference type="InterPro" id="IPR002024">
    <property type="entry name" value="Bacterioferritin"/>
</dbReference>
<evidence type="ECO:0000256" key="3">
    <source>
        <dbReference type="PIRNR" id="PIRNR002560"/>
    </source>
</evidence>
<evidence type="ECO:0000313" key="6">
    <source>
        <dbReference type="EMBL" id="MBK6088359.1"/>
    </source>
</evidence>
<feature type="domain" description="Ferritin-like diiron" evidence="5">
    <location>
        <begin position="1"/>
        <end position="138"/>
    </location>
</feature>
<keyword evidence="3 4" id="KW-0479">Metal-binding</keyword>
<dbReference type="SUPFAM" id="SSF47240">
    <property type="entry name" value="Ferritin-like"/>
    <property type="match status" value="1"/>
</dbReference>
<evidence type="ECO:0000256" key="1">
    <source>
        <dbReference type="ARBA" id="ARBA00022434"/>
    </source>
</evidence>
<keyword evidence="1 3" id="KW-0409">Iron storage</keyword>
<feature type="binding site" evidence="4">
    <location>
        <position position="47"/>
    </location>
    <ligand>
        <name>Fe cation</name>
        <dbReference type="ChEBI" id="CHEBI:24875"/>
        <label>2</label>
    </ligand>
</feature>
<evidence type="ECO:0000259" key="5">
    <source>
        <dbReference type="PROSITE" id="PS50905"/>
    </source>
</evidence>
<feature type="binding site" evidence="4">
    <location>
        <position position="46"/>
    </location>
    <ligand>
        <name>Fe cation</name>
        <dbReference type="ChEBI" id="CHEBI:24875"/>
        <label>3</label>
    </ligand>
</feature>
<protein>
    <recommendedName>
        <fullName evidence="3">Bacterioferritin</fullName>
        <ecNumber evidence="3">1.16.3.1</ecNumber>
    </recommendedName>
</protein>
<dbReference type="EMBL" id="JAEQMG010000051">
    <property type="protein sequence ID" value="MBK6088359.1"/>
    <property type="molecule type" value="Genomic_DNA"/>
</dbReference>
<comment type="caution">
    <text evidence="6">The sequence shown here is derived from an EMBL/GenBank/DDBJ whole genome shotgun (WGS) entry which is preliminary data.</text>
</comment>
<dbReference type="PROSITE" id="PS50905">
    <property type="entry name" value="FERRITIN_LIKE"/>
    <property type="match status" value="1"/>
</dbReference>
<sequence length="149" mass="17218">MTKIELLKSFAKGWFGNSQQHSIHAQLLKARGLNKLADKIMAESDEEWEEAKKVNARLIDLGETPVVEIEAYPVITDIKEMLEYDCKDSAEALPMMSKSLAMFDDDYVTKRMIEEFIIDEQDHYNWVKGHLCLIEQIGMENYIIEMLGD</sequence>
<dbReference type="RefSeq" id="WP_201427264.1">
    <property type="nucleotide sequence ID" value="NZ_JAEQMG010000051.1"/>
</dbReference>
<dbReference type="PIRSF" id="PIRSF002560">
    <property type="entry name" value="Bacterioferritin"/>
    <property type="match status" value="1"/>
</dbReference>